<evidence type="ECO:0000256" key="8">
    <source>
        <dbReference type="ARBA" id="ARBA00023136"/>
    </source>
</evidence>
<evidence type="ECO:0000256" key="4">
    <source>
        <dbReference type="ARBA" id="ARBA00022692"/>
    </source>
</evidence>
<protein>
    <recommendedName>
        <fullName evidence="3">NADH dehydrogenase [ubiquinone] 1 alpha subcomplex subunit 11</fullName>
    </recommendedName>
    <alternativeName>
        <fullName evidence="9">Complex I-B14.7</fullName>
    </alternativeName>
    <alternativeName>
        <fullName evidence="10">NADH-ubiquinone oxidoreductase subunit B14.7</fullName>
    </alternativeName>
</protein>
<reference evidence="12 13" key="1">
    <citation type="submission" date="2022-05" db="EMBL/GenBank/DDBJ databases">
        <authorList>
            <consortium name="Genoscope - CEA"/>
            <person name="William W."/>
        </authorList>
    </citation>
    <scope>NUCLEOTIDE SEQUENCE [LARGE SCALE GENOMIC DNA]</scope>
</reference>
<evidence type="ECO:0000256" key="6">
    <source>
        <dbReference type="ARBA" id="ARBA00022989"/>
    </source>
</evidence>
<dbReference type="AlphaFoldDB" id="A0AAU9XSI5"/>
<comment type="similarity">
    <text evidence="2">Belongs to the complex I NDUFA11 subunit family.</text>
</comment>
<keyword evidence="6 11" id="KW-1133">Transmembrane helix</keyword>
<evidence type="ECO:0000313" key="13">
    <source>
        <dbReference type="Proteomes" id="UP001159428"/>
    </source>
</evidence>
<dbReference type="EMBL" id="CALNXJ010000062">
    <property type="protein sequence ID" value="CAH3156691.1"/>
    <property type="molecule type" value="Genomic_DNA"/>
</dbReference>
<dbReference type="PANTHER" id="PTHR21382:SF1">
    <property type="entry name" value="NADH DEHYDROGENASE [UBIQUINONE] 1 ALPHA SUBCOMPLEX SUBUNIT 11"/>
    <property type="match status" value="1"/>
</dbReference>
<feature type="non-terminal residue" evidence="12">
    <location>
        <position position="1"/>
    </location>
</feature>
<dbReference type="GO" id="GO:0006120">
    <property type="term" value="P:mitochondrial electron transport, NADH to ubiquinone"/>
    <property type="evidence" value="ECO:0007669"/>
    <property type="project" value="InterPro"/>
</dbReference>
<evidence type="ECO:0000256" key="5">
    <source>
        <dbReference type="ARBA" id="ARBA00022792"/>
    </source>
</evidence>
<sequence length="175" mass="18663">PGFRPATKTVVSYISAVWLQTLDCYLKMPTTPKFDEPWMDELDGHNCVSRAISFGARGAFVGGIYGAAWSALRIPDPHPTPLILQSFILMKNNSILVGGAASLFALTTCTAASMREKDDHFNWALGGAASGVLIGFSKSSWGLGCGLATAFAAAGALAKYSGVYKHPLRTDRVYV</sequence>
<dbReference type="GO" id="GO:0005743">
    <property type="term" value="C:mitochondrial inner membrane"/>
    <property type="evidence" value="ECO:0007669"/>
    <property type="project" value="UniProtKB-SubCell"/>
</dbReference>
<gene>
    <name evidence="12" type="ORF">PMEA_00029637</name>
</gene>
<keyword evidence="4 11" id="KW-0812">Transmembrane</keyword>
<feature type="transmembrane region" description="Helical" evidence="11">
    <location>
        <begin position="95"/>
        <end position="114"/>
    </location>
</feature>
<keyword evidence="8 11" id="KW-0472">Membrane</keyword>
<keyword evidence="5" id="KW-0999">Mitochondrion inner membrane</keyword>
<feature type="transmembrane region" description="Helical" evidence="11">
    <location>
        <begin position="141"/>
        <end position="160"/>
    </location>
</feature>
<evidence type="ECO:0000256" key="11">
    <source>
        <dbReference type="SAM" id="Phobius"/>
    </source>
</evidence>
<keyword evidence="13" id="KW-1185">Reference proteome</keyword>
<accession>A0AAU9XSI5</accession>
<name>A0AAU9XSI5_9CNID</name>
<comment type="caution">
    <text evidence="12">The sequence shown here is derived from an EMBL/GenBank/DDBJ whole genome shotgun (WGS) entry which is preliminary data.</text>
</comment>
<keyword evidence="7" id="KW-0496">Mitochondrion</keyword>
<dbReference type="Proteomes" id="UP001159428">
    <property type="component" value="Unassembled WGS sequence"/>
</dbReference>
<evidence type="ECO:0000256" key="10">
    <source>
        <dbReference type="ARBA" id="ARBA00031497"/>
    </source>
</evidence>
<dbReference type="PANTHER" id="PTHR21382">
    <property type="entry name" value="NADH-UBIQUINONE OXIDOREDUCTASE SUBUNIT"/>
    <property type="match status" value="1"/>
</dbReference>
<evidence type="ECO:0000256" key="3">
    <source>
        <dbReference type="ARBA" id="ARBA00018191"/>
    </source>
</evidence>
<evidence type="ECO:0000256" key="1">
    <source>
        <dbReference type="ARBA" id="ARBA00004292"/>
    </source>
</evidence>
<evidence type="ECO:0000256" key="2">
    <source>
        <dbReference type="ARBA" id="ARBA00008699"/>
    </source>
</evidence>
<evidence type="ECO:0000256" key="9">
    <source>
        <dbReference type="ARBA" id="ARBA00030608"/>
    </source>
</evidence>
<dbReference type="InterPro" id="IPR039205">
    <property type="entry name" value="NDUFA11"/>
</dbReference>
<evidence type="ECO:0000256" key="7">
    <source>
        <dbReference type="ARBA" id="ARBA00023128"/>
    </source>
</evidence>
<dbReference type="GO" id="GO:0045271">
    <property type="term" value="C:respiratory chain complex I"/>
    <property type="evidence" value="ECO:0007669"/>
    <property type="project" value="InterPro"/>
</dbReference>
<organism evidence="12 13">
    <name type="scientific">Pocillopora meandrina</name>
    <dbReference type="NCBI Taxonomy" id="46732"/>
    <lineage>
        <taxon>Eukaryota</taxon>
        <taxon>Metazoa</taxon>
        <taxon>Cnidaria</taxon>
        <taxon>Anthozoa</taxon>
        <taxon>Hexacorallia</taxon>
        <taxon>Scleractinia</taxon>
        <taxon>Astrocoeniina</taxon>
        <taxon>Pocilloporidae</taxon>
        <taxon>Pocillopora</taxon>
    </lineage>
</organism>
<evidence type="ECO:0000313" key="12">
    <source>
        <dbReference type="EMBL" id="CAH3156691.1"/>
    </source>
</evidence>
<proteinExistence type="inferred from homology"/>
<comment type="subcellular location">
    <subcellularLocation>
        <location evidence="1">Mitochondrion inner membrane</location>
        <topology evidence="1">Multi-pass membrane protein</topology>
        <orientation evidence="1">Matrix side</orientation>
    </subcellularLocation>
</comment>